<dbReference type="Pfam" id="PF13487">
    <property type="entry name" value="HD_5"/>
    <property type="match status" value="1"/>
</dbReference>
<dbReference type="Gene3D" id="1.10.3210.10">
    <property type="entry name" value="Hypothetical protein af1432"/>
    <property type="match status" value="2"/>
</dbReference>
<name>A0A067A026_HYDMR</name>
<dbReference type="EMBL" id="JMIU01000001">
    <property type="protein sequence ID" value="KDN95971.1"/>
    <property type="molecule type" value="Genomic_DNA"/>
</dbReference>
<evidence type="ECO:0000313" key="3">
    <source>
        <dbReference type="Proteomes" id="UP000027341"/>
    </source>
</evidence>
<dbReference type="Gene3D" id="3.30.450.40">
    <property type="match status" value="1"/>
</dbReference>
<dbReference type="SMART" id="SM00065">
    <property type="entry name" value="GAF"/>
    <property type="match status" value="1"/>
</dbReference>
<comment type="caution">
    <text evidence="2">The sequence shown here is derived from an EMBL/GenBank/DDBJ whole genome shotgun (WGS) entry which is preliminary data.</text>
</comment>
<dbReference type="InterPro" id="IPR029016">
    <property type="entry name" value="GAF-like_dom_sf"/>
</dbReference>
<dbReference type="RefSeq" id="WP_029911160.1">
    <property type="nucleotide sequence ID" value="NZ_AP020335.1"/>
</dbReference>
<evidence type="ECO:0000259" key="1">
    <source>
        <dbReference type="PROSITE" id="PS51832"/>
    </source>
</evidence>
<evidence type="ECO:0000313" key="2">
    <source>
        <dbReference type="EMBL" id="KDN95971.1"/>
    </source>
</evidence>
<proteinExistence type="predicted"/>
<dbReference type="AlphaFoldDB" id="A0A067A026"/>
<accession>A0A067A026</accession>
<feature type="domain" description="HD-GYP" evidence="1">
    <location>
        <begin position="298"/>
        <end position="506"/>
    </location>
</feature>
<reference evidence="2 3" key="1">
    <citation type="submission" date="2014-04" db="EMBL/GenBank/DDBJ databases">
        <title>Draft genome sequence of Hydrogenovibrio marinus MH-110, a model organism for aerobic H2 metabolism.</title>
        <authorList>
            <person name="Cha H.J."/>
            <person name="Jo B.H."/>
            <person name="Hwang B.H."/>
        </authorList>
    </citation>
    <scope>NUCLEOTIDE SEQUENCE [LARGE SCALE GENOMIC DNA]</scope>
    <source>
        <strain evidence="2 3">MH-110</strain>
    </source>
</reference>
<dbReference type="InterPro" id="IPR003607">
    <property type="entry name" value="HD/PDEase_dom"/>
</dbReference>
<dbReference type="InterPro" id="IPR003018">
    <property type="entry name" value="GAF"/>
</dbReference>
<dbReference type="PROSITE" id="PS51832">
    <property type="entry name" value="HD_GYP"/>
    <property type="match status" value="1"/>
</dbReference>
<dbReference type="SUPFAM" id="SSF109604">
    <property type="entry name" value="HD-domain/PDEase-like"/>
    <property type="match status" value="1"/>
</dbReference>
<gene>
    <name evidence="2" type="ORF">EI16_06705</name>
</gene>
<dbReference type="SUPFAM" id="SSF55781">
    <property type="entry name" value="GAF domain-like"/>
    <property type="match status" value="1"/>
</dbReference>
<dbReference type="Proteomes" id="UP000027341">
    <property type="component" value="Unassembled WGS sequence"/>
</dbReference>
<dbReference type="STRING" id="28885.EI16_06705"/>
<dbReference type="PANTHER" id="PTHR43155">
    <property type="entry name" value="CYCLIC DI-GMP PHOSPHODIESTERASE PA4108-RELATED"/>
    <property type="match status" value="1"/>
</dbReference>
<keyword evidence="2" id="KW-0378">Hydrolase</keyword>
<organism evidence="2 3">
    <name type="scientific">Hydrogenovibrio marinus</name>
    <dbReference type="NCBI Taxonomy" id="28885"/>
    <lineage>
        <taxon>Bacteria</taxon>
        <taxon>Pseudomonadati</taxon>
        <taxon>Pseudomonadota</taxon>
        <taxon>Gammaproteobacteria</taxon>
        <taxon>Thiotrichales</taxon>
        <taxon>Piscirickettsiaceae</taxon>
        <taxon>Hydrogenovibrio</taxon>
    </lineage>
</organism>
<keyword evidence="3" id="KW-1185">Reference proteome</keyword>
<dbReference type="PANTHER" id="PTHR43155:SF2">
    <property type="entry name" value="CYCLIC DI-GMP PHOSPHODIESTERASE PA4108"/>
    <property type="match status" value="1"/>
</dbReference>
<dbReference type="CDD" id="cd00077">
    <property type="entry name" value="HDc"/>
    <property type="match status" value="2"/>
</dbReference>
<dbReference type="Pfam" id="PF01590">
    <property type="entry name" value="GAF"/>
    <property type="match status" value="1"/>
</dbReference>
<protein>
    <submittedName>
        <fullName evidence="2">Phosphohydrolase</fullName>
    </submittedName>
</protein>
<dbReference type="SMART" id="SM00471">
    <property type="entry name" value="HDc"/>
    <property type="match status" value="1"/>
</dbReference>
<dbReference type="InterPro" id="IPR037522">
    <property type="entry name" value="HD_GYP_dom"/>
</dbReference>
<sequence>MDTSLLDKISQLNRIGMALSAQTDIAALLCEILTSAQQLTGADGGTFYRVINGSQLSFDVVQNTSLNIVMGGSHPTPVPFPPIPLKLADGKENLSAIASYVANKGETVNIEDIYFADEFDFSGALKFDQTVNYRTKSMLTVPLKNVDQEVIGVLQLINSTDENGNPIAFSNESESLAKSLASQASVALINRQLIEEHKQLFESFTKLVADAIDKKSPYTGKHCQRVPVITMMIAEAANKVNHGPFKNFYMNDSEQFELETAAWLHDCGKLTTPDYIMDKSTKLETKYDRIELIRTRLTLKAYQNLLLTVDRSSETLNYQKEAYLAIFKQLARINSMEFLTDEDKLFLENLSKETYISLEGEVLPLITEDELVNLTIPKGTLTDFEREKMQDHAAMSISMLSVLPFPKELKNVPEYAGGHHERVDGKGYPNQLTKEQLSVPARMMGIADIFEALSAADRPYKKAKKLSESLKILGFLKLEGHIDPDLFDLFVEQEVYMDYAKKYLHPEQIDEVIKANIPGYEGK</sequence>
<dbReference type="GO" id="GO:0008081">
    <property type="term" value="F:phosphoric diester hydrolase activity"/>
    <property type="evidence" value="ECO:0007669"/>
    <property type="project" value="UniProtKB-ARBA"/>
</dbReference>